<dbReference type="OMA" id="DKWAPIL"/>
<dbReference type="OrthoDB" id="412109at2759"/>
<name>A0A1Q9EAQ8_SYMMI</name>
<gene>
    <name evidence="2" type="ORF">AK812_SmicGene12435</name>
</gene>
<sequence length="405" mass="45853">MRVRSQEVSRRPAAPDSIRLAEPGARQGTHDKPDLFEDILDIYQRKAAQRMLEDFESNGVDEDLEALRAGWASNFKPRPGRPQPRQPLLADITGQAVDEEEDAYFLEPRSVLAAQGQRAQQRLHGLQQLRRLASGESVSYSAADPGGRLLAAFPVPALAPLAPPSAPSAPSRPARPTTLRSKPAQPAQRDPWAEWETRWSEEFRRFEDMERLRQRRSYEAQHAEEREREAEWHRRVQAEKERAADQSARNSYRKPQQQQQQQQQQRRTPDPPKKESKSAGWLPPRAPKPEPAAKASAGRSFASFAEFAAAWQAFEERLSSGSQKGLLTAVEIPWPHSLPSVSGVLASDTTADIKKKLRTALIRWHPDKWAPILEHVVEAQRGDVLSRVKEVTQRLLEEKKKFDAK</sequence>
<organism evidence="2 3">
    <name type="scientific">Symbiodinium microadriaticum</name>
    <name type="common">Dinoflagellate</name>
    <name type="synonym">Zooxanthella microadriatica</name>
    <dbReference type="NCBI Taxonomy" id="2951"/>
    <lineage>
        <taxon>Eukaryota</taxon>
        <taxon>Sar</taxon>
        <taxon>Alveolata</taxon>
        <taxon>Dinophyceae</taxon>
        <taxon>Suessiales</taxon>
        <taxon>Symbiodiniaceae</taxon>
        <taxon>Symbiodinium</taxon>
    </lineage>
</organism>
<reference evidence="2 3" key="1">
    <citation type="submission" date="2016-02" db="EMBL/GenBank/DDBJ databases">
        <title>Genome analysis of coral dinoflagellate symbionts highlights evolutionary adaptations to a symbiotic lifestyle.</title>
        <authorList>
            <person name="Aranda M."/>
            <person name="Li Y."/>
            <person name="Liew Y.J."/>
            <person name="Baumgarten S."/>
            <person name="Simakov O."/>
            <person name="Wilson M."/>
            <person name="Piel J."/>
            <person name="Ashoor H."/>
            <person name="Bougouffa S."/>
            <person name="Bajic V.B."/>
            <person name="Ryu T."/>
            <person name="Ravasi T."/>
            <person name="Bayer T."/>
            <person name="Micklem G."/>
            <person name="Kim H."/>
            <person name="Bhak J."/>
            <person name="Lajeunesse T.C."/>
            <person name="Voolstra C.R."/>
        </authorList>
    </citation>
    <scope>NUCLEOTIDE SEQUENCE [LARGE SCALE GENOMIC DNA]</scope>
    <source>
        <strain evidence="2 3">CCMP2467</strain>
    </source>
</reference>
<keyword evidence="3" id="KW-1185">Reference proteome</keyword>
<feature type="compositionally biased region" description="Low complexity" evidence="1">
    <location>
        <begin position="256"/>
        <end position="265"/>
    </location>
</feature>
<dbReference type="Proteomes" id="UP000186817">
    <property type="component" value="Unassembled WGS sequence"/>
</dbReference>
<feature type="region of interest" description="Disordered" evidence="1">
    <location>
        <begin position="1"/>
        <end position="33"/>
    </location>
</feature>
<dbReference type="AlphaFoldDB" id="A0A1Q9EAQ8"/>
<evidence type="ECO:0000313" key="2">
    <source>
        <dbReference type="EMBL" id="OLQ04510.1"/>
    </source>
</evidence>
<feature type="compositionally biased region" description="Basic and acidic residues" evidence="1">
    <location>
        <begin position="1"/>
        <end position="10"/>
    </location>
</feature>
<accession>A0A1Q9EAQ8</accession>
<protein>
    <submittedName>
        <fullName evidence="2">Uncharacterized protein</fullName>
    </submittedName>
</protein>
<feature type="compositionally biased region" description="Basic and acidic residues" evidence="1">
    <location>
        <begin position="267"/>
        <end position="277"/>
    </location>
</feature>
<feature type="region of interest" description="Disordered" evidence="1">
    <location>
        <begin position="158"/>
        <end position="195"/>
    </location>
</feature>
<feature type="region of interest" description="Disordered" evidence="1">
    <location>
        <begin position="210"/>
        <end position="297"/>
    </location>
</feature>
<evidence type="ECO:0000256" key="1">
    <source>
        <dbReference type="SAM" id="MobiDB-lite"/>
    </source>
</evidence>
<evidence type="ECO:0000313" key="3">
    <source>
        <dbReference type="Proteomes" id="UP000186817"/>
    </source>
</evidence>
<comment type="caution">
    <text evidence="2">The sequence shown here is derived from an EMBL/GenBank/DDBJ whole genome shotgun (WGS) entry which is preliminary data.</text>
</comment>
<proteinExistence type="predicted"/>
<dbReference type="EMBL" id="LSRX01000209">
    <property type="protein sequence ID" value="OLQ04510.1"/>
    <property type="molecule type" value="Genomic_DNA"/>
</dbReference>
<feature type="compositionally biased region" description="Basic and acidic residues" evidence="1">
    <location>
        <begin position="210"/>
        <end position="244"/>
    </location>
</feature>